<organism evidence="14">
    <name type="scientific">marine metagenome</name>
    <dbReference type="NCBI Taxonomy" id="408172"/>
    <lineage>
        <taxon>unclassified sequences</taxon>
        <taxon>metagenomes</taxon>
        <taxon>ecological metagenomes</taxon>
    </lineage>
</organism>
<evidence type="ECO:0000256" key="1">
    <source>
        <dbReference type="ARBA" id="ARBA00004141"/>
    </source>
</evidence>
<dbReference type="InterPro" id="IPR008972">
    <property type="entry name" value="Cupredoxin"/>
</dbReference>
<keyword evidence="5 12" id="KW-0812">Transmembrane</keyword>
<keyword evidence="11 12" id="KW-0472">Membrane</keyword>
<dbReference type="PROSITE" id="PS00078">
    <property type="entry name" value="COX2"/>
    <property type="match status" value="1"/>
</dbReference>
<dbReference type="Pfam" id="PF00116">
    <property type="entry name" value="COX2"/>
    <property type="match status" value="1"/>
</dbReference>
<evidence type="ECO:0000256" key="6">
    <source>
        <dbReference type="ARBA" id="ARBA00022723"/>
    </source>
</evidence>
<evidence type="ECO:0000256" key="11">
    <source>
        <dbReference type="ARBA" id="ARBA00023136"/>
    </source>
</evidence>
<keyword evidence="8" id="KW-0249">Electron transport</keyword>
<dbReference type="PRINTS" id="PR01166">
    <property type="entry name" value="CYCOXIDASEII"/>
</dbReference>
<feature type="transmembrane region" description="Helical" evidence="12">
    <location>
        <begin position="120"/>
        <end position="141"/>
    </location>
</feature>
<feature type="non-terminal residue" evidence="14">
    <location>
        <position position="1"/>
    </location>
</feature>
<keyword evidence="10" id="KW-0186">Copper</keyword>
<dbReference type="Gene3D" id="2.60.40.420">
    <property type="entry name" value="Cupredoxins - blue copper proteins"/>
    <property type="match status" value="1"/>
</dbReference>
<dbReference type="EC" id="7.1.1.9" evidence="3"/>
<dbReference type="CDD" id="cd13919">
    <property type="entry name" value="CuRO_HCO_II_like_5"/>
    <property type="match status" value="1"/>
</dbReference>
<dbReference type="InterPro" id="IPR036257">
    <property type="entry name" value="Cyt_c_oxidase_su2_TM_sf"/>
</dbReference>
<dbReference type="GO" id="GO:0004129">
    <property type="term" value="F:cytochrome-c oxidase activity"/>
    <property type="evidence" value="ECO:0007669"/>
    <property type="project" value="UniProtKB-EC"/>
</dbReference>
<dbReference type="SUPFAM" id="SSF81464">
    <property type="entry name" value="Cytochrome c oxidase subunit II-like, transmembrane region"/>
    <property type="match status" value="1"/>
</dbReference>
<comment type="subcellular location">
    <subcellularLocation>
        <location evidence="1">Membrane</location>
        <topology evidence="1">Multi-pass membrane protein</topology>
    </subcellularLocation>
</comment>
<sequence>YTNHIFHVYEYKNMIITIVLVLVLLLIGTFVAVKYPQRSVSAALALVTIGSIAFHFWTPWWWTEIASNWGGIDDTIILTFWVTGAVFVAVCLFMSFCVWRFRYNKDRKAEYKPENSKLEWALTIFTTLGVCALLAPGLIVWNKYVTVPEDAVDIEVMAQQWYWNFRLPGEDGKLGLTDIRNINDENPFGINLDDPNGVDDILIEGDDLHIPIGQSVKINLRSIDVLHDFYIPQFRAKMDMVPGVVTYYWFTPIRTGDFEILCMEYCGTGHYAMRGRVLVDEQIDYEDWLSEQVTFEEMMASINKTDLIQLALNKKGDK</sequence>
<feature type="domain" description="Cytochrome oxidase subunit II copper A binding" evidence="13">
    <location>
        <begin position="149"/>
        <end position="291"/>
    </location>
</feature>
<evidence type="ECO:0000256" key="3">
    <source>
        <dbReference type="ARBA" id="ARBA00012949"/>
    </source>
</evidence>
<dbReference type="PROSITE" id="PS50857">
    <property type="entry name" value="COX2_CUA"/>
    <property type="match status" value="1"/>
</dbReference>
<comment type="similarity">
    <text evidence="2">Belongs to the cytochrome c oxidase subunit 2 family.</text>
</comment>
<evidence type="ECO:0000256" key="9">
    <source>
        <dbReference type="ARBA" id="ARBA00022989"/>
    </source>
</evidence>
<dbReference type="InterPro" id="IPR001505">
    <property type="entry name" value="Copper_CuA"/>
</dbReference>
<evidence type="ECO:0000313" key="14">
    <source>
        <dbReference type="EMBL" id="SVB95715.1"/>
    </source>
</evidence>
<dbReference type="SUPFAM" id="SSF49503">
    <property type="entry name" value="Cupredoxins"/>
    <property type="match status" value="1"/>
</dbReference>
<keyword evidence="7" id="KW-1278">Translocase</keyword>
<dbReference type="AlphaFoldDB" id="A0A382I8J9"/>
<evidence type="ECO:0000256" key="8">
    <source>
        <dbReference type="ARBA" id="ARBA00022982"/>
    </source>
</evidence>
<feature type="transmembrane region" description="Helical" evidence="12">
    <location>
        <begin position="14"/>
        <end position="33"/>
    </location>
</feature>
<evidence type="ECO:0000256" key="2">
    <source>
        <dbReference type="ARBA" id="ARBA00007866"/>
    </source>
</evidence>
<dbReference type="EMBL" id="UINC01065737">
    <property type="protein sequence ID" value="SVB95715.1"/>
    <property type="molecule type" value="Genomic_DNA"/>
</dbReference>
<dbReference type="PANTHER" id="PTHR22888">
    <property type="entry name" value="CYTOCHROME C OXIDASE, SUBUNIT II"/>
    <property type="match status" value="1"/>
</dbReference>
<evidence type="ECO:0000256" key="7">
    <source>
        <dbReference type="ARBA" id="ARBA00022967"/>
    </source>
</evidence>
<evidence type="ECO:0000256" key="5">
    <source>
        <dbReference type="ARBA" id="ARBA00022692"/>
    </source>
</evidence>
<name>A0A382I8J9_9ZZZZ</name>
<evidence type="ECO:0000256" key="12">
    <source>
        <dbReference type="SAM" id="Phobius"/>
    </source>
</evidence>
<dbReference type="GO" id="GO:0005507">
    <property type="term" value="F:copper ion binding"/>
    <property type="evidence" value="ECO:0007669"/>
    <property type="project" value="InterPro"/>
</dbReference>
<evidence type="ECO:0000256" key="10">
    <source>
        <dbReference type="ARBA" id="ARBA00023008"/>
    </source>
</evidence>
<dbReference type="Gene3D" id="1.10.287.90">
    <property type="match status" value="1"/>
</dbReference>
<dbReference type="InterPro" id="IPR045187">
    <property type="entry name" value="CcO_II"/>
</dbReference>
<dbReference type="InterPro" id="IPR002429">
    <property type="entry name" value="CcO_II-like_C"/>
</dbReference>
<keyword evidence="9 12" id="KW-1133">Transmembrane helix</keyword>
<proteinExistence type="inferred from homology"/>
<feature type="transmembrane region" description="Helical" evidence="12">
    <location>
        <begin position="40"/>
        <end position="58"/>
    </location>
</feature>
<evidence type="ECO:0000259" key="13">
    <source>
        <dbReference type="PROSITE" id="PS50857"/>
    </source>
</evidence>
<dbReference type="GO" id="GO:0042773">
    <property type="term" value="P:ATP synthesis coupled electron transport"/>
    <property type="evidence" value="ECO:0007669"/>
    <property type="project" value="TreeGrafter"/>
</dbReference>
<evidence type="ECO:0000256" key="4">
    <source>
        <dbReference type="ARBA" id="ARBA00022448"/>
    </source>
</evidence>
<dbReference type="GO" id="GO:0016020">
    <property type="term" value="C:membrane"/>
    <property type="evidence" value="ECO:0007669"/>
    <property type="project" value="UniProtKB-SubCell"/>
</dbReference>
<reference evidence="14" key="1">
    <citation type="submission" date="2018-05" db="EMBL/GenBank/DDBJ databases">
        <authorList>
            <person name="Lanie J.A."/>
            <person name="Ng W.-L."/>
            <person name="Kazmierczak K.M."/>
            <person name="Andrzejewski T.M."/>
            <person name="Davidsen T.M."/>
            <person name="Wayne K.J."/>
            <person name="Tettelin H."/>
            <person name="Glass J.I."/>
            <person name="Rusch D."/>
            <person name="Podicherti R."/>
            <person name="Tsui H.-C.T."/>
            <person name="Winkler M.E."/>
        </authorList>
    </citation>
    <scope>NUCLEOTIDE SEQUENCE</scope>
</reference>
<keyword evidence="4" id="KW-0813">Transport</keyword>
<protein>
    <recommendedName>
        <fullName evidence="3">cytochrome-c oxidase</fullName>
        <ecNumber evidence="3">7.1.1.9</ecNumber>
    </recommendedName>
</protein>
<dbReference type="PANTHER" id="PTHR22888:SF9">
    <property type="entry name" value="CYTOCHROME C OXIDASE SUBUNIT 2"/>
    <property type="match status" value="1"/>
</dbReference>
<keyword evidence="6" id="KW-0479">Metal-binding</keyword>
<feature type="transmembrane region" description="Helical" evidence="12">
    <location>
        <begin position="78"/>
        <end position="99"/>
    </location>
</feature>
<accession>A0A382I8J9</accession>
<gene>
    <name evidence="14" type="ORF">METZ01_LOCUS248569</name>
</gene>